<keyword evidence="1" id="KW-0694">RNA-binding</keyword>
<keyword evidence="1" id="KW-0548">Nucleotidyltransferase</keyword>
<evidence type="ECO:0000313" key="3">
    <source>
        <dbReference type="EMBL" id="KAG6376280.1"/>
    </source>
</evidence>
<dbReference type="AlphaFoldDB" id="A0A8I3ABF5"/>
<comment type="similarity">
    <text evidence="1">Belongs to the RdRP family.</text>
</comment>
<gene>
    <name evidence="3" type="ORF">JVT61DRAFT_2258</name>
</gene>
<dbReference type="EMBL" id="JAGFBS010000012">
    <property type="protein sequence ID" value="KAG6376280.1"/>
    <property type="molecule type" value="Genomic_DNA"/>
</dbReference>
<comment type="catalytic activity">
    <reaction evidence="1">
        <text>RNA(n) + a ribonucleoside 5'-triphosphate = RNA(n+1) + diphosphate</text>
        <dbReference type="Rhea" id="RHEA:21248"/>
        <dbReference type="Rhea" id="RHEA-COMP:14527"/>
        <dbReference type="Rhea" id="RHEA-COMP:17342"/>
        <dbReference type="ChEBI" id="CHEBI:33019"/>
        <dbReference type="ChEBI" id="CHEBI:61557"/>
        <dbReference type="ChEBI" id="CHEBI:140395"/>
        <dbReference type="EC" id="2.7.7.48"/>
    </reaction>
</comment>
<evidence type="ECO:0000256" key="1">
    <source>
        <dbReference type="RuleBase" id="RU363098"/>
    </source>
</evidence>
<organism evidence="3 4">
    <name type="scientific">Boletus reticuloceps</name>
    <dbReference type="NCBI Taxonomy" id="495285"/>
    <lineage>
        <taxon>Eukaryota</taxon>
        <taxon>Fungi</taxon>
        <taxon>Dikarya</taxon>
        <taxon>Basidiomycota</taxon>
        <taxon>Agaricomycotina</taxon>
        <taxon>Agaricomycetes</taxon>
        <taxon>Agaricomycetidae</taxon>
        <taxon>Boletales</taxon>
        <taxon>Boletineae</taxon>
        <taxon>Boletaceae</taxon>
        <taxon>Boletoideae</taxon>
        <taxon>Boletus</taxon>
    </lineage>
</organism>
<dbReference type="Proteomes" id="UP000683000">
    <property type="component" value="Unassembled WGS sequence"/>
</dbReference>
<feature type="domain" description="RDRP core" evidence="2">
    <location>
        <begin position="1"/>
        <end position="58"/>
    </location>
</feature>
<proteinExistence type="inferred from homology"/>
<dbReference type="GO" id="GO:0003968">
    <property type="term" value="F:RNA-directed RNA polymerase activity"/>
    <property type="evidence" value="ECO:0007669"/>
    <property type="project" value="UniProtKB-KW"/>
</dbReference>
<dbReference type="OrthoDB" id="6513042at2759"/>
<protein>
    <recommendedName>
        <fullName evidence="1">RNA-dependent RNA polymerase</fullName>
        <ecNumber evidence="1">2.7.7.48</ecNumber>
    </recommendedName>
</protein>
<dbReference type="EC" id="2.7.7.48" evidence="1"/>
<dbReference type="GO" id="GO:0003723">
    <property type="term" value="F:RNA binding"/>
    <property type="evidence" value="ECO:0007669"/>
    <property type="project" value="UniProtKB-KW"/>
</dbReference>
<keyword evidence="1" id="KW-0696">RNA-directed RNA polymerase</keyword>
<name>A0A8I3ABF5_9AGAM</name>
<keyword evidence="4" id="KW-1185">Reference proteome</keyword>
<dbReference type="Pfam" id="PF05183">
    <property type="entry name" value="RdRP"/>
    <property type="match status" value="1"/>
</dbReference>
<reference evidence="3" key="1">
    <citation type="submission" date="2021-03" db="EMBL/GenBank/DDBJ databases">
        <title>Evolutionary innovations through gain and loss of genes in the ectomycorrhizal Boletales.</title>
        <authorList>
            <person name="Wu G."/>
            <person name="Miyauchi S."/>
            <person name="Morin E."/>
            <person name="Yang Z.-L."/>
            <person name="Xu J."/>
            <person name="Martin F.M."/>
        </authorList>
    </citation>
    <scope>NUCLEOTIDE SEQUENCE</scope>
    <source>
        <strain evidence="3">BR01</strain>
    </source>
</reference>
<evidence type="ECO:0000313" key="4">
    <source>
        <dbReference type="Proteomes" id="UP000683000"/>
    </source>
</evidence>
<keyword evidence="1" id="KW-0808">Transferase</keyword>
<sequence length="246" mass="28227">MHSWAVDYPKNGNKVDIRDMPRSLIRFKPDWSMAENNTPQTSDYYKSDRALGHLFRNIVLEDMSNTPSSHQGNAEEQPISKVLWSHVRRHLSTSTRDQTRMAWIDSLYMTYREELTYTASTYSLSQVGGSKLCEEELVIGTILGKCTQRRYRSDRLYAMRENVGFLVQETKGQLVGRLEEIPENALKERLAVAWDVWLFSLDKAAQCLPPEDSFGLESFGLLGLGLVLECLERLRSLPPLPNPVRE</sequence>
<dbReference type="InterPro" id="IPR057596">
    <property type="entry name" value="RDRP_core"/>
</dbReference>
<evidence type="ECO:0000259" key="2">
    <source>
        <dbReference type="Pfam" id="PF05183"/>
    </source>
</evidence>
<accession>A0A8I3ABF5</accession>
<comment type="caution">
    <text evidence="3">The sequence shown here is derived from an EMBL/GenBank/DDBJ whole genome shotgun (WGS) entry which is preliminary data.</text>
</comment>